<comment type="caution">
    <text evidence="2">The sequence shown here is derived from an EMBL/GenBank/DDBJ whole genome shotgun (WGS) entry which is preliminary data.</text>
</comment>
<reference evidence="2" key="1">
    <citation type="journal article" date="2021" name="IMA Fungus">
        <title>Genomic characterization of three marine fungi, including Emericellopsis atlantica sp. nov. with signatures of a generalist lifestyle and marine biomass degradation.</title>
        <authorList>
            <person name="Hagestad O.C."/>
            <person name="Hou L."/>
            <person name="Andersen J.H."/>
            <person name="Hansen E.H."/>
            <person name="Altermark B."/>
            <person name="Li C."/>
            <person name="Kuhnert E."/>
            <person name="Cox R.J."/>
            <person name="Crous P.W."/>
            <person name="Spatafora J.W."/>
            <person name="Lail K."/>
            <person name="Amirebrahimi M."/>
            <person name="Lipzen A."/>
            <person name="Pangilinan J."/>
            <person name="Andreopoulos W."/>
            <person name="Hayes R.D."/>
            <person name="Ng V."/>
            <person name="Grigoriev I.V."/>
            <person name="Jackson S.A."/>
            <person name="Sutton T.D.S."/>
            <person name="Dobson A.D.W."/>
            <person name="Rama T."/>
        </authorList>
    </citation>
    <scope>NUCLEOTIDE SEQUENCE</scope>
    <source>
        <strain evidence="2">TRa018bII</strain>
    </source>
</reference>
<feature type="region of interest" description="Disordered" evidence="1">
    <location>
        <begin position="317"/>
        <end position="366"/>
    </location>
</feature>
<dbReference type="AlphaFoldDB" id="A0A9P7YSZ5"/>
<feature type="compositionally biased region" description="Basic and acidic residues" evidence="1">
    <location>
        <begin position="317"/>
        <end position="346"/>
    </location>
</feature>
<feature type="compositionally biased region" description="Basic and acidic residues" evidence="1">
    <location>
        <begin position="45"/>
        <end position="96"/>
    </location>
</feature>
<organism evidence="2 3">
    <name type="scientific">Amylocarpus encephaloides</name>
    <dbReference type="NCBI Taxonomy" id="45428"/>
    <lineage>
        <taxon>Eukaryota</taxon>
        <taxon>Fungi</taxon>
        <taxon>Dikarya</taxon>
        <taxon>Ascomycota</taxon>
        <taxon>Pezizomycotina</taxon>
        <taxon>Leotiomycetes</taxon>
        <taxon>Helotiales</taxon>
        <taxon>Helotiales incertae sedis</taxon>
        <taxon>Amylocarpus</taxon>
    </lineage>
</organism>
<accession>A0A9P7YSZ5</accession>
<gene>
    <name evidence="2" type="ORF">BJ875DRAFT_244650</name>
</gene>
<keyword evidence="3" id="KW-1185">Reference proteome</keyword>
<evidence type="ECO:0000313" key="2">
    <source>
        <dbReference type="EMBL" id="KAG9239182.1"/>
    </source>
</evidence>
<protein>
    <submittedName>
        <fullName evidence="2">Uncharacterized protein</fullName>
    </submittedName>
</protein>
<feature type="compositionally biased region" description="Polar residues" evidence="1">
    <location>
        <begin position="99"/>
        <end position="108"/>
    </location>
</feature>
<sequence>MDDFIELGMEGFDKVIDSRHFNKIPDKYLHSDAYIPHGIAKKLRKKDEKKDRRYDSEEGFEERDKETTRRGKPVYESEEEVRQDRRALRGARKEDFLTMQDNTRNTNAYMYGANGNGSNYSYTDPTIRSIDSQSPPRQRPQYTPFYPAPPQQDYRGSSFDNRSPRSERGRRRDSYSSSDSSDDEYTRRPVRPKTPNRRRSSSYHGPSRNEELVVARRPASNRGDNIIDKMKDKERRYEVKEELDGMFTSSKKGLAGSAVGAAVGGWAAHKGQEAYGRDKTGHDGEGTTNGFVTMLGAAAGGLVTDFIINKYELANDKTDSKQARWEKKWGDRDESKRRNGSRDRSRDRRRRRRRDSYDSDDGYYRR</sequence>
<feature type="region of interest" description="Disordered" evidence="1">
    <location>
        <begin position="43"/>
        <end position="225"/>
    </location>
</feature>
<evidence type="ECO:0000256" key="1">
    <source>
        <dbReference type="SAM" id="MobiDB-lite"/>
    </source>
</evidence>
<feature type="compositionally biased region" description="Basic residues" evidence="1">
    <location>
        <begin position="188"/>
        <end position="201"/>
    </location>
</feature>
<feature type="compositionally biased region" description="Polar residues" evidence="1">
    <location>
        <begin position="116"/>
        <end position="136"/>
    </location>
</feature>
<dbReference type="EMBL" id="MU251361">
    <property type="protein sequence ID" value="KAG9239182.1"/>
    <property type="molecule type" value="Genomic_DNA"/>
</dbReference>
<feature type="compositionally biased region" description="Basic and acidic residues" evidence="1">
    <location>
        <begin position="162"/>
        <end position="174"/>
    </location>
</feature>
<name>A0A9P7YSZ5_9HELO</name>
<dbReference type="Proteomes" id="UP000824998">
    <property type="component" value="Unassembled WGS sequence"/>
</dbReference>
<evidence type="ECO:0000313" key="3">
    <source>
        <dbReference type="Proteomes" id="UP000824998"/>
    </source>
</evidence>
<proteinExistence type="predicted"/>
<dbReference type="OrthoDB" id="3561227at2759"/>